<dbReference type="InterPro" id="IPR052278">
    <property type="entry name" value="Chordin-like_regulators"/>
</dbReference>
<evidence type="ECO:0000313" key="5">
    <source>
        <dbReference type="EMBL" id="JAB86815.1"/>
    </source>
</evidence>
<feature type="domain" description="CHRD" evidence="4">
    <location>
        <begin position="264"/>
        <end position="406"/>
    </location>
</feature>
<feature type="compositionally biased region" description="Polar residues" evidence="2">
    <location>
        <begin position="973"/>
        <end position="986"/>
    </location>
</feature>
<feature type="domain" description="CHRD" evidence="4">
    <location>
        <begin position="408"/>
        <end position="538"/>
    </location>
</feature>
<dbReference type="Pfam" id="PF07452">
    <property type="entry name" value="CHRD"/>
    <property type="match status" value="1"/>
</dbReference>
<dbReference type="OrthoDB" id="9829321at2759"/>
<accession>W8AF09</accession>
<dbReference type="InterPro" id="IPR010895">
    <property type="entry name" value="CHRD"/>
</dbReference>
<reference evidence="5" key="2">
    <citation type="journal article" date="2014" name="BMC Genomics">
        <title>A genomic perspective to assessing quality of mass-reared SIT flies used in Mediterranean fruit fly (Ceratitis capitata) eradication in California.</title>
        <authorList>
            <person name="Calla B."/>
            <person name="Hall B."/>
            <person name="Hou S."/>
            <person name="Geib S.M."/>
        </authorList>
    </citation>
    <scope>NUCLEOTIDE SEQUENCE</scope>
</reference>
<dbReference type="SMART" id="SM00754">
    <property type="entry name" value="CHRD"/>
    <property type="match status" value="4"/>
</dbReference>
<proteinExistence type="evidence at transcript level"/>
<dbReference type="AlphaFoldDB" id="W8AF09"/>
<dbReference type="Gene3D" id="6.20.200.20">
    <property type="match status" value="1"/>
</dbReference>
<protein>
    <submittedName>
        <fullName evidence="5">Dorsal-ventral patterning protein Sog</fullName>
    </submittedName>
</protein>
<feature type="region of interest" description="Disordered" evidence="2">
    <location>
        <begin position="962"/>
        <end position="986"/>
    </location>
</feature>
<dbReference type="SMART" id="SM00214">
    <property type="entry name" value="VWC"/>
    <property type="match status" value="4"/>
</dbReference>
<dbReference type="GO" id="GO:0009953">
    <property type="term" value="P:dorsal/ventral pattern formation"/>
    <property type="evidence" value="ECO:0007669"/>
    <property type="project" value="TreeGrafter"/>
</dbReference>
<evidence type="ECO:0000259" key="4">
    <source>
        <dbReference type="PROSITE" id="PS50933"/>
    </source>
</evidence>
<dbReference type="PANTHER" id="PTHR46526">
    <property type="entry name" value="CHORDIN"/>
    <property type="match status" value="1"/>
</dbReference>
<dbReference type="InterPro" id="IPR001007">
    <property type="entry name" value="VWF_dom"/>
</dbReference>
<reference evidence="5" key="1">
    <citation type="submission" date="2013-07" db="EMBL/GenBank/DDBJ databases">
        <authorList>
            <person name="Geib S."/>
        </authorList>
    </citation>
    <scope>NUCLEOTIDE SEQUENCE</scope>
</reference>
<sequence>MVIMSSNNSSTNQLGAPQATTAAASAATSIKTIGAASSWRSTTAKSATATKRCAAQLDTATVMLKSGRTMAMVTATTPTLKAVAKATTTFPALCAKWSETAAATAVTGKPARPAPSLSSSTNLLLKFIIFAVLICTTPTFVSGRRHAPLMVEETVGNRRNNRPVVSECQFGKTVREIGSTWFADLGPPFGVMYCIRCECVAVPKQRRIVVRVQCKNIKHECPPTLCSDPVQLPGKCCKTCPDKNDTDVFLDMPAPVNTEEEERNMKHFAALLTGRTSHFLKGEEMKAMYATGTYNPQNIVATGRFLFHKKNLYYSFYTSAKNNRPRTIQFVNDAGTILEEHQLQAPLSDTQSVYQNATGKICGVWRRVPRDYKRLLRDERLYVVLLWGKKDQIDLALGGKIALYNALQKEMFSSLLEPAPGTKASLMNGAGGTAIVSTTSGAAASVHLTLVFYGVIGSDEHLDTPVNVRVESPDRKEIVLDEIQKVRKPSSEVNVLEISSPISIPMLRSMSRGKLLLTIESKKNPHLRIQGHIITRTTCELFQTLLTPHNAEAKTKSSGLAWVFLNTDGSLSYNIETDHISTKDRPEINLMEDLGKRKTMLENLTPTFNFNQAIGTIDKLGPKALESLYEGDLGVNIAIENEPSLIRGHFVPRPVADARDSAEPILLKRVENATEAPTHAMGMAWLAIDNECNLHYEITVNGFQSNPQDLQIYLEEKPIEAIGAPVTRKLLEEFSGSYMEGYVLGMPSIDLVKLETSVCYLEIHTKDNSKPVLRGKLKSTKVPSHCFPIHSDNNVPNAPGDHSGSNLIAPDAKCFHSGRFYDESEQWHNANDICQMCACQRGQPTCEPVKCPNVQCKPNEELVRRDGECCSMCIPQNVALETENDAEQSARGCRLGDQFHLAGAIWHPFLPPNGFDTCTTCTCDVLTLEVRCPRMVCPPLPCSEKVSYRPDKKACCKVCPEGKSSRGDKAGPSNPNVLQDQASHRTTTTEDILSQGGCKVLNKVYENGQEWHPILASHGEQKCIKCRCKDSKVNCDRKRCSRSTCQQTRISAKRKFYEKPGVGGNTNEPAIDECCTTQCRRSRRHHRRTHQERADERQQQTKRAQQQANTNRSGHSS</sequence>
<organism evidence="5">
    <name type="scientific">Ceratitis capitata</name>
    <name type="common">Mediterranean fruit fly</name>
    <name type="synonym">Tephritis capitata</name>
    <dbReference type="NCBI Taxonomy" id="7213"/>
    <lineage>
        <taxon>Eukaryota</taxon>
        <taxon>Metazoa</taxon>
        <taxon>Ecdysozoa</taxon>
        <taxon>Arthropoda</taxon>
        <taxon>Hexapoda</taxon>
        <taxon>Insecta</taxon>
        <taxon>Pterygota</taxon>
        <taxon>Neoptera</taxon>
        <taxon>Endopterygota</taxon>
        <taxon>Diptera</taxon>
        <taxon>Brachycera</taxon>
        <taxon>Muscomorpha</taxon>
        <taxon>Tephritoidea</taxon>
        <taxon>Tephritidae</taxon>
        <taxon>Ceratitis</taxon>
        <taxon>Ceratitis</taxon>
    </lineage>
</organism>
<dbReference type="EMBL" id="GAMC01019741">
    <property type="protein sequence ID" value="JAB86814.1"/>
    <property type="molecule type" value="mRNA"/>
</dbReference>
<evidence type="ECO:0000256" key="2">
    <source>
        <dbReference type="SAM" id="MobiDB-lite"/>
    </source>
</evidence>
<dbReference type="Pfam" id="PF00093">
    <property type="entry name" value="VWC"/>
    <property type="match status" value="4"/>
</dbReference>
<evidence type="ECO:0000259" key="3">
    <source>
        <dbReference type="PROSITE" id="PS50184"/>
    </source>
</evidence>
<gene>
    <name evidence="5" type="primary">SOG</name>
</gene>
<feature type="compositionally biased region" description="Low complexity" evidence="2">
    <location>
        <begin position="1101"/>
        <end position="1111"/>
    </location>
</feature>
<dbReference type="EMBL" id="GAMC01019739">
    <property type="protein sequence ID" value="JAB86816.1"/>
    <property type="molecule type" value="mRNA"/>
</dbReference>
<dbReference type="GO" id="GO:0036122">
    <property type="term" value="F:BMP binding"/>
    <property type="evidence" value="ECO:0007669"/>
    <property type="project" value="TreeGrafter"/>
</dbReference>
<dbReference type="PROSITE" id="PS50933">
    <property type="entry name" value="CHRD"/>
    <property type="match status" value="4"/>
</dbReference>
<dbReference type="PROSITE" id="PS01208">
    <property type="entry name" value="VWFC_1"/>
    <property type="match status" value="2"/>
</dbReference>
<name>W8AF09_CERCA</name>
<dbReference type="GO" id="GO:0005615">
    <property type="term" value="C:extracellular space"/>
    <property type="evidence" value="ECO:0007669"/>
    <property type="project" value="TreeGrafter"/>
</dbReference>
<feature type="compositionally biased region" description="Basic residues" evidence="2">
    <location>
        <begin position="1080"/>
        <end position="1090"/>
    </location>
</feature>
<feature type="domain" description="VWFC" evidence="3">
    <location>
        <begin position="812"/>
        <end position="874"/>
    </location>
</feature>
<dbReference type="PROSITE" id="PS50184">
    <property type="entry name" value="VWFC_2"/>
    <property type="match status" value="1"/>
</dbReference>
<dbReference type="PANTHER" id="PTHR46526:SF1">
    <property type="entry name" value="CHORDIN"/>
    <property type="match status" value="1"/>
</dbReference>
<keyword evidence="1" id="KW-0217">Developmental protein</keyword>
<dbReference type="EMBL" id="GAMC01019740">
    <property type="protein sequence ID" value="JAB86815.1"/>
    <property type="molecule type" value="mRNA"/>
</dbReference>
<evidence type="ECO:0000256" key="1">
    <source>
        <dbReference type="PROSITE-ProRule" id="PRU00230"/>
    </source>
</evidence>
<dbReference type="SUPFAM" id="SSF57603">
    <property type="entry name" value="FnI-like domain"/>
    <property type="match status" value="4"/>
</dbReference>
<feature type="region of interest" description="Disordered" evidence="2">
    <location>
        <begin position="1080"/>
        <end position="1117"/>
    </location>
</feature>
<feature type="domain" description="CHRD" evidence="4">
    <location>
        <begin position="541"/>
        <end position="655"/>
    </location>
</feature>
<feature type="domain" description="CHRD" evidence="4">
    <location>
        <begin position="659"/>
        <end position="782"/>
    </location>
</feature>
<dbReference type="GO" id="GO:0030514">
    <property type="term" value="P:negative regulation of BMP signaling pathway"/>
    <property type="evidence" value="ECO:0007669"/>
    <property type="project" value="TreeGrafter"/>
</dbReference>